<dbReference type="AlphaFoldDB" id="A0A8K0DEX2"/>
<keyword evidence="1" id="KW-0238">DNA-binding</keyword>
<comment type="caution">
    <text evidence="4">The sequence shown here is derived from an EMBL/GenBank/DDBJ whole genome shotgun (WGS) entry which is preliminary data.</text>
</comment>
<dbReference type="OrthoDB" id="6372889at2759"/>
<dbReference type="GO" id="GO:0003677">
    <property type="term" value="F:DNA binding"/>
    <property type="evidence" value="ECO:0007669"/>
    <property type="project" value="UniProtKB-KW"/>
</dbReference>
<evidence type="ECO:0000259" key="3">
    <source>
        <dbReference type="PROSITE" id="PS51253"/>
    </source>
</evidence>
<name>A0A8K0DEX2_IGNLU</name>
<evidence type="ECO:0000256" key="2">
    <source>
        <dbReference type="SAM" id="MobiDB-lite"/>
    </source>
</evidence>
<dbReference type="Proteomes" id="UP000801492">
    <property type="component" value="Unassembled WGS sequence"/>
</dbReference>
<dbReference type="InterPro" id="IPR006600">
    <property type="entry name" value="HTH_CenpB_DNA-bd_dom"/>
</dbReference>
<proteinExistence type="predicted"/>
<sequence>MSKAGFPITKDQLQDSVEHLKSLNQENPFSMGKPGRKWFKAFTRRHLRLLLRVPQNFTCSKAAVDAAKIKNWFKEVEDHLTATWVFNADDTAFFLNPKSSKVLNHNVLAGPTQINAAERTFRNDLNYPNIHLMLVSIEDKLRNLENTLNMQCTAAISGKIDYYGRKIDNIEKDLSRFQVYMRMELDKISENISTRNFKDDITKDRIVRKIDATYERINHKLVNIEGQIDIGSIKSQNGREMIITKLEKMEESLTIRDADMEAELADAVAAIDDLKTTCTGIEENVMNATKESTKIVLKNTEKFVKRYHGQTINFLESTNKSLTGVLNLQQNVTTLLNQTNNTSNLIRLAKDEFDEDLNEYANKMVDLYSELWKKSDTLENTLQSLSKITNLTRNEQQNGLRALMVEVGRKPEKQGVQSDSSIDNKKLQELSEKIDSNFENVMIAQNLFLESCHRVQMDESQLESQISIVLEKLIDIFENKTSVGPKDIEQLTQLIKTHDSNVRKNIYHITNNLLALMQKTANGNSEIMDYISNQRSQLEIILALLQEIPNFDVNSEQIQMVLDALQNFQQQLNKTNNQTQFQLSEINLMNSFIIKILNSSHDSNSGINNAKLQQTLEFIKNIYHILTSIEMKINKFYLDYSPNKYNLDVDKANKSTQLNNNIQRNQTISELILKIFSGPPKKTLDSYESNQEVDVIENIVLLCNNTIENVKCDKINNTKYIILRQNKSELLTFPNTTMDADYNSTNTSVENCLPNYLDMIDVRSNYDTNNITVNCNNTNNTNKIEQNQSETTQKPEQVSTKNKCLPNYIDLIDVRSNSENGSNLNCTYDIATENPVIPTEAIEKSTKLYDIDIRYQENNNDSDMKTTVTENINDITSTTEETEYTSGKIAAILNSQSNYLNENNSADSQEDNSTKVSTTEFEYTNHEYY</sequence>
<accession>A0A8K0DEX2</accession>
<organism evidence="4 5">
    <name type="scientific">Ignelater luminosus</name>
    <name type="common">Cucubano</name>
    <name type="synonym">Pyrophorus luminosus</name>
    <dbReference type="NCBI Taxonomy" id="2038154"/>
    <lineage>
        <taxon>Eukaryota</taxon>
        <taxon>Metazoa</taxon>
        <taxon>Ecdysozoa</taxon>
        <taxon>Arthropoda</taxon>
        <taxon>Hexapoda</taxon>
        <taxon>Insecta</taxon>
        <taxon>Pterygota</taxon>
        <taxon>Neoptera</taxon>
        <taxon>Endopterygota</taxon>
        <taxon>Coleoptera</taxon>
        <taxon>Polyphaga</taxon>
        <taxon>Elateriformia</taxon>
        <taxon>Elateroidea</taxon>
        <taxon>Elateridae</taxon>
        <taxon>Agrypninae</taxon>
        <taxon>Pyrophorini</taxon>
        <taxon>Ignelater</taxon>
    </lineage>
</organism>
<feature type="compositionally biased region" description="Polar residues" evidence="2">
    <location>
        <begin position="783"/>
        <end position="799"/>
    </location>
</feature>
<reference evidence="4" key="1">
    <citation type="submission" date="2019-08" db="EMBL/GenBank/DDBJ databases">
        <title>The genome of the North American firefly Photinus pyralis.</title>
        <authorList>
            <consortium name="Photinus pyralis genome working group"/>
            <person name="Fallon T.R."/>
            <person name="Sander Lower S.E."/>
            <person name="Weng J.-K."/>
        </authorList>
    </citation>
    <scope>NUCLEOTIDE SEQUENCE</scope>
    <source>
        <strain evidence="4">TRF0915ILg1</strain>
        <tissue evidence="4">Whole body</tissue>
    </source>
</reference>
<gene>
    <name evidence="4" type="ORF">ILUMI_01300</name>
</gene>
<keyword evidence="5" id="KW-1185">Reference proteome</keyword>
<feature type="region of interest" description="Disordered" evidence="2">
    <location>
        <begin position="780"/>
        <end position="799"/>
    </location>
</feature>
<protein>
    <recommendedName>
        <fullName evidence="3">HTH CENPB-type domain-containing protein</fullName>
    </recommendedName>
</protein>
<dbReference type="PROSITE" id="PS51253">
    <property type="entry name" value="HTH_CENPB"/>
    <property type="match status" value="1"/>
</dbReference>
<evidence type="ECO:0000313" key="5">
    <source>
        <dbReference type="Proteomes" id="UP000801492"/>
    </source>
</evidence>
<evidence type="ECO:0000256" key="1">
    <source>
        <dbReference type="ARBA" id="ARBA00023125"/>
    </source>
</evidence>
<dbReference type="EMBL" id="VTPC01000657">
    <property type="protein sequence ID" value="KAF2904883.1"/>
    <property type="molecule type" value="Genomic_DNA"/>
</dbReference>
<evidence type="ECO:0000313" key="4">
    <source>
        <dbReference type="EMBL" id="KAF2904883.1"/>
    </source>
</evidence>
<feature type="domain" description="HTH CENPB-type" evidence="3">
    <location>
        <begin position="1"/>
        <end position="52"/>
    </location>
</feature>